<name>A0A0E9UY51_ANGAN</name>
<reference evidence="1" key="2">
    <citation type="journal article" date="2015" name="Fish Shellfish Immunol.">
        <title>Early steps in the European eel (Anguilla anguilla)-Vibrio vulnificus interaction in the gills: Role of the RtxA13 toxin.</title>
        <authorList>
            <person name="Callol A."/>
            <person name="Pajuelo D."/>
            <person name="Ebbesson L."/>
            <person name="Teles M."/>
            <person name="MacKenzie S."/>
            <person name="Amaro C."/>
        </authorList>
    </citation>
    <scope>NUCLEOTIDE SEQUENCE</scope>
</reference>
<reference evidence="1" key="1">
    <citation type="submission" date="2014-11" db="EMBL/GenBank/DDBJ databases">
        <authorList>
            <person name="Amaro Gonzalez C."/>
        </authorList>
    </citation>
    <scope>NUCLEOTIDE SEQUENCE</scope>
</reference>
<sequence length="45" mass="5083">MFTVFFSSSFFSCSCLQSEQGHLLLYCVILKSKVISHLALDSHNN</sequence>
<organism evidence="1">
    <name type="scientific">Anguilla anguilla</name>
    <name type="common">European freshwater eel</name>
    <name type="synonym">Muraena anguilla</name>
    <dbReference type="NCBI Taxonomy" id="7936"/>
    <lineage>
        <taxon>Eukaryota</taxon>
        <taxon>Metazoa</taxon>
        <taxon>Chordata</taxon>
        <taxon>Craniata</taxon>
        <taxon>Vertebrata</taxon>
        <taxon>Euteleostomi</taxon>
        <taxon>Actinopterygii</taxon>
        <taxon>Neopterygii</taxon>
        <taxon>Teleostei</taxon>
        <taxon>Anguilliformes</taxon>
        <taxon>Anguillidae</taxon>
        <taxon>Anguilla</taxon>
    </lineage>
</organism>
<accession>A0A0E9UY51</accession>
<dbReference type="AlphaFoldDB" id="A0A0E9UY51"/>
<evidence type="ECO:0000313" key="1">
    <source>
        <dbReference type="EMBL" id="JAH70135.1"/>
    </source>
</evidence>
<protein>
    <submittedName>
        <fullName evidence="1">Uncharacterized protein</fullName>
    </submittedName>
</protein>
<dbReference type="EMBL" id="GBXM01038442">
    <property type="protein sequence ID" value="JAH70135.1"/>
    <property type="molecule type" value="Transcribed_RNA"/>
</dbReference>
<proteinExistence type="predicted"/>